<reference evidence="9" key="1">
    <citation type="submission" date="2025-08" db="UniProtKB">
        <authorList>
            <consortium name="RefSeq"/>
        </authorList>
    </citation>
    <scope>IDENTIFICATION</scope>
    <source>
        <strain evidence="9">Aabys</strain>
        <tissue evidence="9">Whole body</tissue>
    </source>
</reference>
<feature type="compositionally biased region" description="Polar residues" evidence="5">
    <location>
        <begin position="1"/>
        <end position="15"/>
    </location>
</feature>
<dbReference type="eggNOG" id="KOG4193">
    <property type="taxonomic scope" value="Eukaryota"/>
</dbReference>
<evidence type="ECO:0000256" key="2">
    <source>
        <dbReference type="ARBA" id="ARBA00022692"/>
    </source>
</evidence>
<feature type="region of interest" description="Disordered" evidence="5">
    <location>
        <begin position="73"/>
        <end position="115"/>
    </location>
</feature>
<evidence type="ECO:0000259" key="7">
    <source>
        <dbReference type="PROSITE" id="PS50261"/>
    </source>
</evidence>
<dbReference type="CDD" id="cd15039">
    <property type="entry name" value="7tmB3_Methuselah-like"/>
    <property type="match status" value="1"/>
</dbReference>
<evidence type="ECO:0000256" key="3">
    <source>
        <dbReference type="ARBA" id="ARBA00022989"/>
    </source>
</evidence>
<keyword evidence="4 6" id="KW-0472">Membrane</keyword>
<dbReference type="PROSITE" id="PS50261">
    <property type="entry name" value="G_PROTEIN_RECEP_F2_4"/>
    <property type="match status" value="1"/>
</dbReference>
<feature type="region of interest" description="Disordered" evidence="5">
    <location>
        <begin position="699"/>
        <end position="729"/>
    </location>
</feature>
<keyword evidence="8" id="KW-1185">Reference proteome</keyword>
<evidence type="ECO:0000256" key="4">
    <source>
        <dbReference type="ARBA" id="ARBA00023136"/>
    </source>
</evidence>
<feature type="transmembrane region" description="Helical" evidence="6">
    <location>
        <begin position="498"/>
        <end position="519"/>
    </location>
</feature>
<dbReference type="OrthoDB" id="8191206at2759"/>
<keyword evidence="3 6" id="KW-1133">Transmembrane helix</keyword>
<dbReference type="GeneID" id="101898154"/>
<evidence type="ECO:0000256" key="1">
    <source>
        <dbReference type="ARBA" id="ARBA00004141"/>
    </source>
</evidence>
<dbReference type="VEuPathDB" id="VectorBase:MDOMA2_017893"/>
<proteinExistence type="predicted"/>
<gene>
    <name evidence="9" type="primary">LOC101898154</name>
</gene>
<evidence type="ECO:0000313" key="9">
    <source>
        <dbReference type="RefSeq" id="XP_005186917.2"/>
    </source>
</evidence>
<dbReference type="Gene3D" id="1.20.1070.10">
    <property type="entry name" value="Rhodopsin 7-helix transmembrane proteins"/>
    <property type="match status" value="1"/>
</dbReference>
<dbReference type="Proteomes" id="UP001652621">
    <property type="component" value="Unplaced"/>
</dbReference>
<protein>
    <submittedName>
        <fullName evidence="9">Probable G-protein coupled receptor Mth-like 1</fullName>
    </submittedName>
</protein>
<feature type="compositionally biased region" description="Polar residues" evidence="5">
    <location>
        <begin position="74"/>
        <end position="90"/>
    </location>
</feature>
<feature type="compositionally biased region" description="Gly residues" evidence="5">
    <location>
        <begin position="703"/>
        <end position="712"/>
    </location>
</feature>
<feature type="transmembrane region" description="Helical" evidence="6">
    <location>
        <begin position="552"/>
        <end position="577"/>
    </location>
</feature>
<dbReference type="VEuPathDB" id="VectorBase:MDOA007642"/>
<evidence type="ECO:0000256" key="6">
    <source>
        <dbReference type="SAM" id="Phobius"/>
    </source>
</evidence>
<dbReference type="InterPro" id="IPR017981">
    <property type="entry name" value="GPCR_2-like_7TM"/>
</dbReference>
<feature type="domain" description="G-protein coupled receptors family 2 profile 2" evidence="7">
    <location>
        <begin position="382"/>
        <end position="648"/>
    </location>
</feature>
<comment type="subcellular location">
    <subcellularLocation>
        <location evidence="1">Membrane</location>
        <topology evidence="1">Multi-pass membrane protein</topology>
    </subcellularLocation>
</comment>
<dbReference type="Pfam" id="PF00002">
    <property type="entry name" value="7tm_2"/>
    <property type="match status" value="1"/>
</dbReference>
<feature type="transmembrane region" description="Helical" evidence="6">
    <location>
        <begin position="598"/>
        <end position="620"/>
    </location>
</feature>
<name>A0A9J7CYC5_MUSDO</name>
<dbReference type="PANTHER" id="PTHR46953">
    <property type="entry name" value="G-PROTEIN COUPLED RECEPTOR MTH-LIKE 1-RELATED"/>
    <property type="match status" value="1"/>
</dbReference>
<dbReference type="InterPro" id="IPR000832">
    <property type="entry name" value="GPCR_2_secretin-like"/>
</dbReference>
<dbReference type="PANTHER" id="PTHR46953:SF1">
    <property type="entry name" value="G-PROTEIN COUPLED RECEPTOR MTH-LIKE 1-RELATED"/>
    <property type="match status" value="1"/>
</dbReference>
<feature type="transmembrane region" description="Helical" evidence="6">
    <location>
        <begin position="419"/>
        <end position="438"/>
    </location>
</feature>
<feature type="transmembrane region" description="Helical" evidence="6">
    <location>
        <begin position="632"/>
        <end position="654"/>
    </location>
</feature>
<feature type="compositionally biased region" description="Polar residues" evidence="5">
    <location>
        <begin position="100"/>
        <end position="112"/>
    </location>
</feature>
<feature type="transmembrane region" description="Helical" evidence="6">
    <location>
        <begin position="458"/>
        <end position="478"/>
    </location>
</feature>
<sequence>MAATFIQDNSMQQHNCHAKGGNSRPPHRKERQSKAAVGILCQRLWLALFCLSIIMTQQCLALVLMETPAPPPHTTSDNLAAAEDNSTNRTEIPLPPQYIKPSTNSPPVSRTPANRLPAPKRVELNKCCLFAEYLDKTKTCLAGATDKWVPLIYLMNRKEYYRPQGSSPKFLTFQDNVFPISKARGLEEEQLNGDDDDNVSCTVDDLVLYTGTDSFVIFSNGSLFLPDRLLSIPPQRFCVDQQAALVCFPKPKHPEPTLKFRKCCLHGIYDIRKKRCVTDGTHKNQLNLSLPHNVSYQTIYGFPKCNEEDAIENSSYALAGNWSVEQLLSNETGHFHLSDHQKNISGEDYCLEYIRSHNNEAEELKVFACLHHFGKVSDEESHIATLSVGLFISVIFLAATLVASYLMPSIHHVLHWRCQIYYVFCLLIGNFLLAYSTVSNSTITDVGLCKLVASGIHLFYLAAFFWLNTMCFNIWWTFRDFRPSSLERNQEVIRLRLYSAYAWGIPLLIAAIAACVDLMPESALLRPGFGERNDNGDLVCWFNRKEKSPISAYFFGPIGILLGINIMLFLSTTYQLTCGLWKRDDVKSTTEKTALGKVCLKLVVVMGVTWFADVLVWIIFGAAGDNVVIDFINAIQGVFIFLVVGCQPQVWAACRRFCCPRSRQEITNTTNGVQHSSSSQGLPSLAACGGEITQNTSVHNTTLGGGGGGGNSLGNHIPPPPSAAATAVTTTSTMKIPMETVC</sequence>
<dbReference type="InterPro" id="IPR052808">
    <property type="entry name" value="GPCR_Mth-like"/>
</dbReference>
<dbReference type="RefSeq" id="XP_005186917.2">
    <property type="nucleotide sequence ID" value="XM_005186860.4"/>
</dbReference>
<evidence type="ECO:0000256" key="5">
    <source>
        <dbReference type="SAM" id="MobiDB-lite"/>
    </source>
</evidence>
<organism evidence="8 9">
    <name type="scientific">Musca domestica</name>
    <name type="common">House fly</name>
    <dbReference type="NCBI Taxonomy" id="7370"/>
    <lineage>
        <taxon>Eukaryota</taxon>
        <taxon>Metazoa</taxon>
        <taxon>Ecdysozoa</taxon>
        <taxon>Arthropoda</taxon>
        <taxon>Hexapoda</taxon>
        <taxon>Insecta</taxon>
        <taxon>Pterygota</taxon>
        <taxon>Neoptera</taxon>
        <taxon>Endopterygota</taxon>
        <taxon>Diptera</taxon>
        <taxon>Brachycera</taxon>
        <taxon>Muscomorpha</taxon>
        <taxon>Muscoidea</taxon>
        <taxon>Muscidae</taxon>
        <taxon>Musca</taxon>
    </lineage>
</organism>
<keyword evidence="2 6" id="KW-0812">Transmembrane</keyword>
<feature type="region of interest" description="Disordered" evidence="5">
    <location>
        <begin position="1"/>
        <end position="31"/>
    </location>
</feature>
<feature type="transmembrane region" description="Helical" evidence="6">
    <location>
        <begin position="383"/>
        <end position="407"/>
    </location>
</feature>
<accession>A0A9J7CYC5</accession>
<evidence type="ECO:0000313" key="8">
    <source>
        <dbReference type="Proteomes" id="UP001652621"/>
    </source>
</evidence>